<dbReference type="EMBL" id="MCFC01000092">
    <property type="protein sequence ID" value="ORY22516.1"/>
    <property type="molecule type" value="Genomic_DNA"/>
</dbReference>
<reference evidence="3 4" key="1">
    <citation type="submission" date="2016-07" db="EMBL/GenBank/DDBJ databases">
        <title>Pervasive Adenine N6-methylation of Active Genes in Fungi.</title>
        <authorList>
            <consortium name="DOE Joint Genome Institute"/>
            <person name="Mondo S.J."/>
            <person name="Dannebaum R.O."/>
            <person name="Kuo R.C."/>
            <person name="Labutti K."/>
            <person name="Haridas S."/>
            <person name="Kuo A."/>
            <person name="Salamov A."/>
            <person name="Ahrendt S.R."/>
            <person name="Lipzen A."/>
            <person name="Sullivan W."/>
            <person name="Andreopoulos W.B."/>
            <person name="Clum A."/>
            <person name="Lindquist E."/>
            <person name="Daum C."/>
            <person name="Ramamoorthy G.K."/>
            <person name="Gryganskyi A."/>
            <person name="Culley D."/>
            <person name="Magnuson J.K."/>
            <person name="James T.Y."/>
            <person name="O'Malley M.A."/>
            <person name="Stajich J.E."/>
            <person name="Spatafora J.W."/>
            <person name="Visel A."/>
            <person name="Grigoriev I.V."/>
        </authorList>
    </citation>
    <scope>NUCLEOTIDE SEQUENCE [LARGE SCALE GENOMIC DNA]</scope>
    <source>
        <strain evidence="3 4">68-887.2</strain>
    </source>
</reference>
<gene>
    <name evidence="3" type="ORF">BCR39DRAFT_551568</name>
</gene>
<dbReference type="STRING" id="71784.A0A1Y2AJ09"/>
<accession>A0A1Y2AJ09</accession>
<name>A0A1Y2AJ09_9TREE</name>
<feature type="region of interest" description="Disordered" evidence="1">
    <location>
        <begin position="146"/>
        <end position="166"/>
    </location>
</feature>
<feature type="non-terminal residue" evidence="3">
    <location>
        <position position="562"/>
    </location>
</feature>
<dbReference type="OrthoDB" id="405996at2759"/>
<proteinExistence type="predicted"/>
<sequence>MPATLYLRPSPRAFFLITLTHALVFRQPDASETKASRSVVVAEFLPIDEVDMRGLVRASKGRTVDGVLGVTSVPTERSPIPEIFLLLLSASSPLPSLLPSSTLRPSRVIAVEFHSLSSAFWDSPELATNASSSSLDLEYEDPYDATGPYPTAGSSTTQSQAASQGVENPCNGMRKYLESGSFFYADGCRWDISSRMGETNWVLADKGIAAHPLETFDERFVWNASLLAPFLAFRSNLPLDIRAELDDQSLLIPVIQGFCGSLPVSTGAWTSDGRPEIAALGLVSRLSWKRAGARFRTRGIDDDGQVANFVETELILATDSVCLSYVQVRGSVPLFWQQPSQGIQTLQQKVELTRPPQATQPAFDKHFLDLLEHYHSVHAINLLGQKDAEAMLSSAYSDHLAQLQATLEKTPPSEKGAMDAAPHGTLSLTPYDFHAAVKTGGHDVVKYDLGTRLSEVIDARERFGWTAVDMSTGQIIQQQQGVFRTNCLDCLDRTNYVQDVISSITLASFLSTLDSPLASSATLWSAHRELWADNGDRLSKIYAGTGAINTSATRSGKKTFAG</sequence>
<dbReference type="GO" id="GO:0046856">
    <property type="term" value="P:phosphatidylinositol dephosphorylation"/>
    <property type="evidence" value="ECO:0007669"/>
    <property type="project" value="TreeGrafter"/>
</dbReference>
<evidence type="ECO:0000313" key="3">
    <source>
        <dbReference type="EMBL" id="ORY22516.1"/>
    </source>
</evidence>
<dbReference type="Proteomes" id="UP000193986">
    <property type="component" value="Unassembled WGS sequence"/>
</dbReference>
<protein>
    <submittedName>
        <fullName evidence="3">SacI homology domain-domain-containing protein</fullName>
    </submittedName>
</protein>
<evidence type="ECO:0000259" key="2">
    <source>
        <dbReference type="PROSITE" id="PS50275"/>
    </source>
</evidence>
<dbReference type="AlphaFoldDB" id="A0A1Y2AJ09"/>
<dbReference type="InParanoid" id="A0A1Y2AJ09"/>
<evidence type="ECO:0000256" key="1">
    <source>
        <dbReference type="SAM" id="MobiDB-lite"/>
    </source>
</evidence>
<dbReference type="PANTHER" id="PTHR45662">
    <property type="entry name" value="PHOSPHATIDYLINOSITIDE PHOSPHATASE SAC1"/>
    <property type="match status" value="1"/>
</dbReference>
<dbReference type="PROSITE" id="PS50275">
    <property type="entry name" value="SAC"/>
    <property type="match status" value="1"/>
</dbReference>
<keyword evidence="4" id="KW-1185">Reference proteome</keyword>
<dbReference type="Pfam" id="PF02383">
    <property type="entry name" value="Syja_N"/>
    <property type="match status" value="1"/>
</dbReference>
<dbReference type="InterPro" id="IPR002013">
    <property type="entry name" value="SAC_dom"/>
</dbReference>
<dbReference type="PANTHER" id="PTHR45662:SF2">
    <property type="entry name" value="PHOSPHATIDYLINOSITOL-3-PHOSPHATASE SAC1"/>
    <property type="match status" value="1"/>
</dbReference>
<organism evidence="3 4">
    <name type="scientific">Naematelia encephala</name>
    <dbReference type="NCBI Taxonomy" id="71784"/>
    <lineage>
        <taxon>Eukaryota</taxon>
        <taxon>Fungi</taxon>
        <taxon>Dikarya</taxon>
        <taxon>Basidiomycota</taxon>
        <taxon>Agaricomycotina</taxon>
        <taxon>Tremellomycetes</taxon>
        <taxon>Tremellales</taxon>
        <taxon>Naemateliaceae</taxon>
        <taxon>Naematelia</taxon>
    </lineage>
</organism>
<feature type="domain" description="SAC" evidence="2">
    <location>
        <begin position="173"/>
        <end position="544"/>
    </location>
</feature>
<dbReference type="GO" id="GO:0005783">
    <property type="term" value="C:endoplasmic reticulum"/>
    <property type="evidence" value="ECO:0007669"/>
    <property type="project" value="TreeGrafter"/>
</dbReference>
<feature type="compositionally biased region" description="Low complexity" evidence="1">
    <location>
        <begin position="151"/>
        <end position="165"/>
    </location>
</feature>
<evidence type="ECO:0000313" key="4">
    <source>
        <dbReference type="Proteomes" id="UP000193986"/>
    </source>
</evidence>
<dbReference type="GO" id="GO:0043812">
    <property type="term" value="F:phosphatidylinositol-4-phosphate phosphatase activity"/>
    <property type="evidence" value="ECO:0007669"/>
    <property type="project" value="TreeGrafter"/>
</dbReference>
<comment type="caution">
    <text evidence="3">The sequence shown here is derived from an EMBL/GenBank/DDBJ whole genome shotgun (WGS) entry which is preliminary data.</text>
</comment>